<reference evidence="3 4" key="1">
    <citation type="journal article" date="2015" name="Genome Biol.">
        <title>Comparative genomics of Steinernema reveals deeply conserved gene regulatory networks.</title>
        <authorList>
            <person name="Dillman A.R."/>
            <person name="Macchietto M."/>
            <person name="Porter C.F."/>
            <person name="Rogers A."/>
            <person name="Williams B."/>
            <person name="Antoshechkin I."/>
            <person name="Lee M.M."/>
            <person name="Goodwin Z."/>
            <person name="Lu X."/>
            <person name="Lewis E.E."/>
            <person name="Goodrich-Blair H."/>
            <person name="Stock S.P."/>
            <person name="Adams B.J."/>
            <person name="Sternberg P.W."/>
            <person name="Mortazavi A."/>
        </authorList>
    </citation>
    <scope>NUCLEOTIDE SEQUENCE [LARGE SCALE GENOMIC DNA]</scope>
    <source>
        <strain evidence="3 4">ALL</strain>
    </source>
</reference>
<dbReference type="EMBL" id="AZBU02000008">
    <property type="protein sequence ID" value="TKR66779.1"/>
    <property type="molecule type" value="Genomic_DNA"/>
</dbReference>
<feature type="domain" description="ShKT" evidence="2">
    <location>
        <begin position="100"/>
        <end position="137"/>
    </location>
</feature>
<gene>
    <name evidence="3" type="ORF">L596_023019</name>
</gene>
<dbReference type="Gene3D" id="1.10.10.1940">
    <property type="match status" value="2"/>
</dbReference>
<dbReference type="SMART" id="SM00254">
    <property type="entry name" value="ShKT"/>
    <property type="match status" value="3"/>
</dbReference>
<evidence type="ECO:0000313" key="3">
    <source>
        <dbReference type="EMBL" id="TKR66779.1"/>
    </source>
</evidence>
<accession>A0A4U5MCC5</accession>
<evidence type="ECO:0000259" key="2">
    <source>
        <dbReference type="PROSITE" id="PS51670"/>
    </source>
</evidence>
<dbReference type="PANTHER" id="PTHR21724:SF106">
    <property type="entry name" value="SHKT DOMAIN-CONTAINING PROTEIN"/>
    <property type="match status" value="1"/>
</dbReference>
<reference evidence="3 4" key="2">
    <citation type="journal article" date="2019" name="G3 (Bethesda)">
        <title>Hybrid Assembly of the Genome of the Entomopathogenic Nematode Steinernema carpocapsae Identifies the X-Chromosome.</title>
        <authorList>
            <person name="Serra L."/>
            <person name="Macchietto M."/>
            <person name="Macias-Munoz A."/>
            <person name="McGill C.J."/>
            <person name="Rodriguez I.M."/>
            <person name="Rodriguez B."/>
            <person name="Murad R."/>
            <person name="Mortazavi A."/>
        </authorList>
    </citation>
    <scope>NUCLEOTIDE SEQUENCE [LARGE SCALE GENOMIC DNA]</scope>
    <source>
        <strain evidence="3 4">ALL</strain>
    </source>
</reference>
<comment type="caution">
    <text evidence="3">The sequence shown here is derived from an EMBL/GenBank/DDBJ whole genome shotgun (WGS) entry which is preliminary data.</text>
</comment>
<dbReference type="STRING" id="34508.A0A4U5MCC5"/>
<evidence type="ECO:0000313" key="4">
    <source>
        <dbReference type="Proteomes" id="UP000298663"/>
    </source>
</evidence>
<dbReference type="Proteomes" id="UP000298663">
    <property type="component" value="Unassembled WGS sequence"/>
</dbReference>
<protein>
    <recommendedName>
        <fullName evidence="2">ShKT domain-containing protein</fullName>
    </recommendedName>
</protein>
<comment type="caution">
    <text evidence="1">Lacks conserved residue(s) required for the propagation of feature annotation.</text>
</comment>
<sequence length="137" mass="15883">MIRTPDNRPKMFSIHYHRQCFDTADDCPPRAELCDHFDHVDLMTQECRRTCNRCETVSDQIECVDKVPTAECQKKKDKCDLSSMYDTMSQLCAATCKRCCGDSNERCKLMAELGYCSNHMIPFEQRKENCAKTCGWC</sequence>
<name>A0A4U5MCC5_STECR</name>
<keyword evidence="4" id="KW-1185">Reference proteome</keyword>
<dbReference type="InterPro" id="IPR003582">
    <property type="entry name" value="ShKT_dom"/>
</dbReference>
<proteinExistence type="predicted"/>
<dbReference type="AlphaFoldDB" id="A0A4U5MCC5"/>
<dbReference type="Pfam" id="PF01549">
    <property type="entry name" value="ShK"/>
    <property type="match status" value="3"/>
</dbReference>
<organism evidence="3 4">
    <name type="scientific">Steinernema carpocapsae</name>
    <name type="common">Entomopathogenic nematode</name>
    <dbReference type="NCBI Taxonomy" id="34508"/>
    <lineage>
        <taxon>Eukaryota</taxon>
        <taxon>Metazoa</taxon>
        <taxon>Ecdysozoa</taxon>
        <taxon>Nematoda</taxon>
        <taxon>Chromadorea</taxon>
        <taxon>Rhabditida</taxon>
        <taxon>Tylenchina</taxon>
        <taxon>Panagrolaimomorpha</taxon>
        <taxon>Strongyloidoidea</taxon>
        <taxon>Steinernematidae</taxon>
        <taxon>Steinernema</taxon>
    </lineage>
</organism>
<dbReference type="OrthoDB" id="5863778at2759"/>
<dbReference type="PROSITE" id="PS51670">
    <property type="entry name" value="SHKT"/>
    <property type="match status" value="1"/>
</dbReference>
<dbReference type="PANTHER" id="PTHR21724">
    <property type="entry name" value="SHKT DOMAIN-CONTAINING PROTEIN"/>
    <property type="match status" value="1"/>
</dbReference>
<evidence type="ECO:0000256" key="1">
    <source>
        <dbReference type="PROSITE-ProRule" id="PRU01005"/>
    </source>
</evidence>